<dbReference type="InterPro" id="IPR058626">
    <property type="entry name" value="MdtA-like_b-barrel"/>
</dbReference>
<dbReference type="Proteomes" id="UP000199518">
    <property type="component" value="Unassembled WGS sequence"/>
</dbReference>
<dbReference type="InterPro" id="IPR058627">
    <property type="entry name" value="MdtA-like_C"/>
</dbReference>
<dbReference type="OrthoDB" id="9816569at2"/>
<dbReference type="Pfam" id="PF25944">
    <property type="entry name" value="Beta-barrel_RND"/>
    <property type="match status" value="1"/>
</dbReference>
<feature type="domain" description="Multidrug resistance protein MdtA-like beta-barrel" evidence="4">
    <location>
        <begin position="137"/>
        <end position="217"/>
    </location>
</feature>
<organism evidence="6 7">
    <name type="scientific">Planctomicrobium piriforme</name>
    <dbReference type="NCBI Taxonomy" id="1576369"/>
    <lineage>
        <taxon>Bacteria</taxon>
        <taxon>Pseudomonadati</taxon>
        <taxon>Planctomycetota</taxon>
        <taxon>Planctomycetia</taxon>
        <taxon>Planctomycetales</taxon>
        <taxon>Planctomycetaceae</taxon>
        <taxon>Planctomicrobium</taxon>
    </lineage>
</organism>
<dbReference type="AlphaFoldDB" id="A0A1I3B063"/>
<accession>A0A1I3B063</accession>
<feature type="domain" description="Multidrug resistance protein MdtA-like C-terminal permuted SH3" evidence="5">
    <location>
        <begin position="223"/>
        <end position="282"/>
    </location>
</feature>
<sequence length="306" mass="33380">MKISPVTTLILILVYFSLPGCQSHQEKVKQVVAIHPQSKDVTISQAFHAQIQAERHIPIRAPIKGVLKSVAVQKGQAVNAGEMLFEIEPVLDPAKSIANSVPVNAPFAGVIGRLETQPGSPVRPQDILTTLTDSSVMRVYFNVPEAHYLESMASLKPKDENLKIGLQLADGTTFDQPGTLEAIAGVFNPETGSIAFRADFPNPEGQLHHGQTGDVLLYQTLHDAIVIPEQAAFELRGKRYVYVVDASHMVQYREVVVQNEVDDFLVVESGVGVDDTVILTEAGNLRAGEKVEWVIQSQDSLSSKLK</sequence>
<dbReference type="GO" id="GO:0022857">
    <property type="term" value="F:transmembrane transporter activity"/>
    <property type="evidence" value="ECO:0007669"/>
    <property type="project" value="InterPro"/>
</dbReference>
<reference evidence="7" key="1">
    <citation type="submission" date="2016-10" db="EMBL/GenBank/DDBJ databases">
        <authorList>
            <person name="Varghese N."/>
            <person name="Submissions S."/>
        </authorList>
    </citation>
    <scope>NUCLEOTIDE SEQUENCE [LARGE SCALE GENOMIC DNA]</scope>
    <source>
        <strain evidence="7">DSM 26348</strain>
    </source>
</reference>
<dbReference type="GO" id="GO:0005886">
    <property type="term" value="C:plasma membrane"/>
    <property type="evidence" value="ECO:0007669"/>
    <property type="project" value="TreeGrafter"/>
</dbReference>
<dbReference type="Pfam" id="PF25967">
    <property type="entry name" value="RND-MFP_C"/>
    <property type="match status" value="1"/>
</dbReference>
<dbReference type="Gene3D" id="2.40.30.170">
    <property type="match status" value="1"/>
</dbReference>
<dbReference type="Pfam" id="PF25917">
    <property type="entry name" value="BSH_RND"/>
    <property type="match status" value="1"/>
</dbReference>
<dbReference type="PANTHER" id="PTHR30158:SF23">
    <property type="entry name" value="MULTIDRUG RESISTANCE PROTEIN MEXA"/>
    <property type="match status" value="1"/>
</dbReference>
<evidence type="ECO:0000259" key="4">
    <source>
        <dbReference type="Pfam" id="PF25944"/>
    </source>
</evidence>
<comment type="similarity">
    <text evidence="2">Belongs to the membrane fusion protein (MFP) (TC 8.A.1) family.</text>
</comment>
<dbReference type="InterPro" id="IPR058625">
    <property type="entry name" value="MdtA-like_BSH"/>
</dbReference>
<dbReference type="Gene3D" id="2.40.50.100">
    <property type="match status" value="1"/>
</dbReference>
<dbReference type="SUPFAM" id="SSF111369">
    <property type="entry name" value="HlyD-like secretion proteins"/>
    <property type="match status" value="1"/>
</dbReference>
<protein>
    <submittedName>
        <fullName evidence="6">RND family efflux transporter, MFP subunit</fullName>
    </submittedName>
</protein>
<name>A0A1I3B063_9PLAN</name>
<evidence type="ECO:0000259" key="5">
    <source>
        <dbReference type="Pfam" id="PF25967"/>
    </source>
</evidence>
<evidence type="ECO:0000313" key="7">
    <source>
        <dbReference type="Proteomes" id="UP000199518"/>
    </source>
</evidence>
<dbReference type="PANTHER" id="PTHR30158">
    <property type="entry name" value="ACRA/E-RELATED COMPONENT OF DRUG EFFLUX TRANSPORTER"/>
    <property type="match status" value="1"/>
</dbReference>
<dbReference type="Gene3D" id="2.40.420.20">
    <property type="match status" value="1"/>
</dbReference>
<proteinExistence type="inferred from homology"/>
<feature type="domain" description="Multidrug resistance protein MdtA-like barrel-sandwich hybrid" evidence="3">
    <location>
        <begin position="57"/>
        <end position="123"/>
    </location>
</feature>
<dbReference type="RefSeq" id="WP_139228153.1">
    <property type="nucleotide sequence ID" value="NZ_FOQD01000001.1"/>
</dbReference>
<dbReference type="InterPro" id="IPR006143">
    <property type="entry name" value="RND_pump_MFP"/>
</dbReference>
<evidence type="ECO:0000259" key="3">
    <source>
        <dbReference type="Pfam" id="PF25917"/>
    </source>
</evidence>
<dbReference type="GO" id="GO:0046677">
    <property type="term" value="P:response to antibiotic"/>
    <property type="evidence" value="ECO:0007669"/>
    <property type="project" value="TreeGrafter"/>
</dbReference>
<dbReference type="STRING" id="1576369.SAMN05421753_101152"/>
<gene>
    <name evidence="6" type="ORF">SAMN05421753_101152</name>
</gene>
<comment type="subcellular location">
    <subcellularLocation>
        <location evidence="1">Cell envelope</location>
    </subcellularLocation>
</comment>
<evidence type="ECO:0000313" key="6">
    <source>
        <dbReference type="EMBL" id="SFH55705.1"/>
    </source>
</evidence>
<evidence type="ECO:0000256" key="1">
    <source>
        <dbReference type="ARBA" id="ARBA00004196"/>
    </source>
</evidence>
<evidence type="ECO:0000256" key="2">
    <source>
        <dbReference type="ARBA" id="ARBA00009477"/>
    </source>
</evidence>
<dbReference type="NCBIfam" id="TIGR01730">
    <property type="entry name" value="RND_mfp"/>
    <property type="match status" value="1"/>
</dbReference>
<keyword evidence="7" id="KW-1185">Reference proteome</keyword>
<dbReference type="EMBL" id="FOQD01000001">
    <property type="protein sequence ID" value="SFH55705.1"/>
    <property type="molecule type" value="Genomic_DNA"/>
</dbReference>